<reference evidence="3 4" key="1">
    <citation type="submission" date="2016-09" db="EMBL/GenBank/DDBJ databases">
        <title>Complete genome sequence of microbes from the polar regions.</title>
        <authorList>
            <person name="Liao L."/>
            <person name="Chen B."/>
        </authorList>
    </citation>
    <scope>NUCLEOTIDE SEQUENCE [LARGE SCALE GENOMIC DNA]</scope>
    <source>
        <strain evidence="3 4">ZS314</strain>
    </source>
</reference>
<evidence type="ECO:0000313" key="4">
    <source>
        <dbReference type="Proteomes" id="UP000464507"/>
    </source>
</evidence>
<dbReference type="InterPro" id="IPR057446">
    <property type="entry name" value="PH_bac"/>
</dbReference>
<gene>
    <name evidence="3" type="ORF">BHD05_10430</name>
</gene>
<evidence type="ECO:0000259" key="2">
    <source>
        <dbReference type="Pfam" id="PF25362"/>
    </source>
</evidence>
<organism evidence="3 4">
    <name type="scientific">Marisediminicola antarctica</name>
    <dbReference type="NCBI Taxonomy" id="674079"/>
    <lineage>
        <taxon>Bacteria</taxon>
        <taxon>Bacillati</taxon>
        <taxon>Actinomycetota</taxon>
        <taxon>Actinomycetes</taxon>
        <taxon>Micrococcales</taxon>
        <taxon>Microbacteriaceae</taxon>
        <taxon>Marisediminicola</taxon>
    </lineage>
</organism>
<feature type="domain" description="PH" evidence="2">
    <location>
        <begin position="41"/>
        <end position="154"/>
    </location>
</feature>
<dbReference type="RefSeq" id="WP_161886374.1">
    <property type="nucleotide sequence ID" value="NZ_CP017146.1"/>
</dbReference>
<dbReference type="Pfam" id="PF25362">
    <property type="entry name" value="bPH_11"/>
    <property type="match status" value="1"/>
</dbReference>
<proteinExistence type="predicted"/>
<protein>
    <recommendedName>
        <fullName evidence="2">PH domain-containing protein</fullName>
    </recommendedName>
</protein>
<keyword evidence="1" id="KW-0812">Transmembrane</keyword>
<evidence type="ECO:0000313" key="3">
    <source>
        <dbReference type="EMBL" id="QHO69996.1"/>
    </source>
</evidence>
<sequence length="172" mass="18881">MDNRVISGAIVLAVLVLLLALMYAGWRRRQRRQSGIPRPQGLPELTGRELVTVEAFYVASTMTDEPLNRIAVAGLGYRARARVQVFESGISLGIAGEPDAFIPRSDLVAVERATWTIDRVVETGGLVRIVWRLGDTTIDSYLRVPEPTDPSALIGAIESIITAPTRARNEEQ</sequence>
<dbReference type="Proteomes" id="UP000464507">
    <property type="component" value="Chromosome"/>
</dbReference>
<keyword evidence="1" id="KW-1133">Transmembrane helix</keyword>
<dbReference type="OrthoDB" id="3826692at2"/>
<keyword evidence="1" id="KW-0472">Membrane</keyword>
<accession>A0A7L5AIT0</accession>
<feature type="transmembrane region" description="Helical" evidence="1">
    <location>
        <begin position="6"/>
        <end position="26"/>
    </location>
</feature>
<dbReference type="AlphaFoldDB" id="A0A7L5AIT0"/>
<keyword evidence="4" id="KW-1185">Reference proteome</keyword>
<evidence type="ECO:0000256" key="1">
    <source>
        <dbReference type="SAM" id="Phobius"/>
    </source>
</evidence>
<name>A0A7L5AIT0_9MICO</name>
<dbReference type="KEGG" id="mant:BHD05_10430"/>
<dbReference type="EMBL" id="CP017146">
    <property type="protein sequence ID" value="QHO69996.1"/>
    <property type="molecule type" value="Genomic_DNA"/>
</dbReference>